<protein>
    <recommendedName>
        <fullName evidence="3">Glycosyl transferase</fullName>
    </recommendedName>
</protein>
<evidence type="ECO:0000313" key="2">
    <source>
        <dbReference type="Proteomes" id="UP001179181"/>
    </source>
</evidence>
<dbReference type="Proteomes" id="UP001179181">
    <property type="component" value="Unassembled WGS sequence"/>
</dbReference>
<accession>A0ABX0UNW2</accession>
<gene>
    <name evidence="1" type="ORF">FHS68_002525</name>
</gene>
<evidence type="ECO:0000313" key="1">
    <source>
        <dbReference type="EMBL" id="NIJ53355.1"/>
    </source>
</evidence>
<dbReference type="EMBL" id="JAASQJ010000002">
    <property type="protein sequence ID" value="NIJ53355.1"/>
    <property type="molecule type" value="Genomic_DNA"/>
</dbReference>
<comment type="caution">
    <text evidence="1">The sequence shown here is derived from an EMBL/GenBank/DDBJ whole genome shotgun (WGS) entry which is preliminary data.</text>
</comment>
<proteinExistence type="predicted"/>
<evidence type="ECO:0008006" key="3">
    <source>
        <dbReference type="Google" id="ProtNLM"/>
    </source>
</evidence>
<dbReference type="RefSeq" id="WP_167270391.1">
    <property type="nucleotide sequence ID" value="NZ_JAASQJ010000002.1"/>
</dbReference>
<name>A0ABX0UNW2_9BACT</name>
<keyword evidence="2" id="KW-1185">Reference proteome</keyword>
<reference evidence="1 2" key="1">
    <citation type="submission" date="2020-03" db="EMBL/GenBank/DDBJ databases">
        <title>Genomic Encyclopedia of Type Strains, Phase IV (KMG-IV): sequencing the most valuable type-strain genomes for metagenomic binning, comparative biology and taxonomic classification.</title>
        <authorList>
            <person name="Goeker M."/>
        </authorList>
    </citation>
    <scope>NUCLEOTIDE SEQUENCE [LARGE SCALE GENOMIC DNA]</scope>
    <source>
        <strain evidence="1 2">DSM 102865</strain>
    </source>
</reference>
<sequence>MNIIYTVCNRTNLTHALALANSVAEHQPDHTFYLCWVDTYPIVGLPPHINVLSVTEANVPQWEFMKNQYIDFELLAACRPWFALTLVAKYSDCRQITFFAPTVILLKGFSEILNSSSTAFLTPNIVKPLAASAILDDKRILNIGMFHAGSWILNTNPTNVKVLQWWAERTVDRAKFDLCEGMNMDQLWLNYLPIWVPETSVVRHPGWHYGLHEVLNRKLTFENGKYFVDGAALISIDFAGLSYFDPIWSDYVALLSSNRVFKNFFAEYKNTLKKYGGLKHSDYRPGFGKTIHVKRFRLFRNNIAKTLKSLSVYIDQF</sequence>
<organism evidence="1 2">
    <name type="scientific">Dyadobacter arcticus</name>
    <dbReference type="NCBI Taxonomy" id="1078754"/>
    <lineage>
        <taxon>Bacteria</taxon>
        <taxon>Pseudomonadati</taxon>
        <taxon>Bacteroidota</taxon>
        <taxon>Cytophagia</taxon>
        <taxon>Cytophagales</taxon>
        <taxon>Spirosomataceae</taxon>
        <taxon>Dyadobacter</taxon>
    </lineage>
</organism>